<evidence type="ECO:0000256" key="2">
    <source>
        <dbReference type="ARBA" id="ARBA00006920"/>
    </source>
</evidence>
<evidence type="ECO:0000256" key="10">
    <source>
        <dbReference type="ARBA" id="ARBA00023136"/>
    </source>
</evidence>
<evidence type="ECO:0000256" key="4">
    <source>
        <dbReference type="ARBA" id="ARBA00022538"/>
    </source>
</evidence>
<evidence type="ECO:0000256" key="5">
    <source>
        <dbReference type="ARBA" id="ARBA00022692"/>
    </source>
</evidence>
<keyword evidence="6" id="KW-0631">Potassium channel</keyword>
<keyword evidence="10 13" id="KW-0472">Membrane</keyword>
<keyword evidence="4" id="KW-0633">Potassium transport</keyword>
<dbReference type="RefSeq" id="WP_301664930.1">
    <property type="nucleotide sequence ID" value="NZ_VCYH01000009.1"/>
</dbReference>
<evidence type="ECO:0000256" key="13">
    <source>
        <dbReference type="SAM" id="Phobius"/>
    </source>
</evidence>
<evidence type="ECO:0000256" key="7">
    <source>
        <dbReference type="ARBA" id="ARBA00022958"/>
    </source>
</evidence>
<feature type="transmembrane region" description="Helical" evidence="13">
    <location>
        <begin position="168"/>
        <end position="186"/>
    </location>
</feature>
<dbReference type="Proteomes" id="UP001168338">
    <property type="component" value="Unassembled WGS sequence"/>
</dbReference>
<evidence type="ECO:0000256" key="11">
    <source>
        <dbReference type="ARBA" id="ARBA00023303"/>
    </source>
</evidence>
<keyword evidence="3" id="KW-0813">Transport</keyword>
<reference evidence="14" key="1">
    <citation type="submission" date="2019-05" db="EMBL/GenBank/DDBJ databases">
        <title>Methanoculleus sp. FWC-SCC1, a methanogenic archaeon isolated from deep marine cold seep.</title>
        <authorList>
            <person name="Chen Y.-W."/>
            <person name="Chen S.-C."/>
            <person name="Teng N.-H."/>
            <person name="Lai M.-C."/>
        </authorList>
    </citation>
    <scope>NUCLEOTIDE SEQUENCE</scope>
    <source>
        <strain evidence="14">FWC-SCC1</strain>
    </source>
</reference>
<comment type="caution">
    <text evidence="14">The sequence shown here is derived from an EMBL/GenBank/DDBJ whole genome shotgun (WGS) entry which is preliminary data.</text>
</comment>
<name>A0ABT8MCS1_9EURY</name>
<dbReference type="PANTHER" id="PTHR31462">
    <property type="entry name" value="ENDOSOMAL/LYSOSOMAL POTASSIUM CHANNEL TMEM175"/>
    <property type="match status" value="1"/>
</dbReference>
<keyword evidence="8 13" id="KW-1133">Transmembrane helix</keyword>
<dbReference type="EMBL" id="VCYH01000009">
    <property type="protein sequence ID" value="MDN7025744.1"/>
    <property type="molecule type" value="Genomic_DNA"/>
</dbReference>
<feature type="transmembrane region" description="Helical" evidence="13">
    <location>
        <begin position="21"/>
        <end position="40"/>
    </location>
</feature>
<keyword evidence="5 13" id="KW-0812">Transmembrane</keyword>
<feature type="transmembrane region" description="Helical" evidence="13">
    <location>
        <begin position="65"/>
        <end position="82"/>
    </location>
</feature>
<comment type="catalytic activity">
    <reaction evidence="12">
        <text>K(+)(in) = K(+)(out)</text>
        <dbReference type="Rhea" id="RHEA:29463"/>
        <dbReference type="ChEBI" id="CHEBI:29103"/>
    </reaction>
</comment>
<evidence type="ECO:0000256" key="12">
    <source>
        <dbReference type="ARBA" id="ARBA00034430"/>
    </source>
</evidence>
<dbReference type="PANTHER" id="PTHR31462:SF5">
    <property type="entry name" value="ENDOSOMAL_LYSOSOMAL PROTON CHANNEL TMEM175"/>
    <property type="match status" value="1"/>
</dbReference>
<accession>A0ABT8MCS1</accession>
<keyword evidence="9" id="KW-0406">Ion transport</keyword>
<evidence type="ECO:0000256" key="8">
    <source>
        <dbReference type="ARBA" id="ARBA00022989"/>
    </source>
</evidence>
<organism evidence="14 15">
    <name type="scientific">Methanoculleus frigidifontis</name>
    <dbReference type="NCBI Taxonomy" id="2584085"/>
    <lineage>
        <taxon>Archaea</taxon>
        <taxon>Methanobacteriati</taxon>
        <taxon>Methanobacteriota</taxon>
        <taxon>Stenosarchaea group</taxon>
        <taxon>Methanomicrobia</taxon>
        <taxon>Methanomicrobiales</taxon>
        <taxon>Methanomicrobiaceae</taxon>
        <taxon>Methanoculleus</taxon>
    </lineage>
</organism>
<feature type="transmembrane region" description="Helical" evidence="13">
    <location>
        <begin position="94"/>
        <end position="114"/>
    </location>
</feature>
<dbReference type="Pfam" id="PF06736">
    <property type="entry name" value="TMEM175"/>
    <property type="match status" value="1"/>
</dbReference>
<keyword evidence="11" id="KW-0407">Ion channel</keyword>
<gene>
    <name evidence="14" type="ORF">FGU65_12780</name>
</gene>
<keyword evidence="7" id="KW-0630">Potassium</keyword>
<dbReference type="InterPro" id="IPR010617">
    <property type="entry name" value="TMEM175-like"/>
</dbReference>
<evidence type="ECO:0000256" key="9">
    <source>
        <dbReference type="ARBA" id="ARBA00023065"/>
    </source>
</evidence>
<sequence length="210" mass="23220">MQRPADARPAQSDGGMSTHRLEALTDGIFAIAMTLLVLNIDVPVVHAETAAGAIPSALLANWPQFTNYAVAFVVLAGFWTTHHKQFHSIRHLNGGMLWLNILSLLFVALVPFTTSLAGDYHWVLISSIIFDVNFLIIGMIYVVQWMYVSRNRERYLNEMVDPRRVAVGMRRVLVLPVAALAAIAIAVFIDPALNGFGYLVIPVLLALLKQ</sequence>
<evidence type="ECO:0000256" key="1">
    <source>
        <dbReference type="ARBA" id="ARBA00004141"/>
    </source>
</evidence>
<comment type="subcellular location">
    <subcellularLocation>
        <location evidence="1">Membrane</location>
        <topology evidence="1">Multi-pass membrane protein</topology>
    </subcellularLocation>
</comment>
<comment type="similarity">
    <text evidence="2">Belongs to the TMEM175 family.</text>
</comment>
<feature type="transmembrane region" description="Helical" evidence="13">
    <location>
        <begin position="120"/>
        <end position="147"/>
    </location>
</feature>
<evidence type="ECO:0000256" key="6">
    <source>
        <dbReference type="ARBA" id="ARBA00022826"/>
    </source>
</evidence>
<proteinExistence type="inferred from homology"/>
<protein>
    <submittedName>
        <fullName evidence="14">DUF1211 domain-containing protein</fullName>
    </submittedName>
</protein>
<evidence type="ECO:0000313" key="14">
    <source>
        <dbReference type="EMBL" id="MDN7025744.1"/>
    </source>
</evidence>
<evidence type="ECO:0000313" key="15">
    <source>
        <dbReference type="Proteomes" id="UP001168338"/>
    </source>
</evidence>
<evidence type="ECO:0000256" key="3">
    <source>
        <dbReference type="ARBA" id="ARBA00022448"/>
    </source>
</evidence>
<keyword evidence="15" id="KW-1185">Reference proteome</keyword>